<comment type="caution">
    <text evidence="2">The sequence shown here is derived from an EMBL/GenBank/DDBJ whole genome shotgun (WGS) entry which is preliminary data.</text>
</comment>
<dbReference type="AlphaFoldDB" id="A0A5B1AEE2"/>
<organism evidence="2 3">
    <name type="scientific">Mycobacterium simiae</name>
    <name type="common">Mycobacterium habana</name>
    <dbReference type="NCBI Taxonomy" id="1784"/>
    <lineage>
        <taxon>Bacteria</taxon>
        <taxon>Bacillati</taxon>
        <taxon>Actinomycetota</taxon>
        <taxon>Actinomycetes</taxon>
        <taxon>Mycobacteriales</taxon>
        <taxon>Mycobacteriaceae</taxon>
        <taxon>Mycobacterium</taxon>
        <taxon>Mycobacterium simiae complex</taxon>
    </lineage>
</organism>
<sequence>SIPQLFSAQATRTPNTIALVYQDRSWTYHQLDNAANQLAHQLAAHHVGPGDVVALLLERSAHAIIAILAV</sequence>
<evidence type="ECO:0000313" key="2">
    <source>
        <dbReference type="EMBL" id="KAA1234617.1"/>
    </source>
</evidence>
<dbReference type="GO" id="GO:0044550">
    <property type="term" value="P:secondary metabolite biosynthetic process"/>
    <property type="evidence" value="ECO:0007669"/>
    <property type="project" value="TreeGrafter"/>
</dbReference>
<dbReference type="GO" id="GO:0043041">
    <property type="term" value="P:amino acid activation for nonribosomal peptide biosynthetic process"/>
    <property type="evidence" value="ECO:0007669"/>
    <property type="project" value="TreeGrafter"/>
</dbReference>
<evidence type="ECO:0000259" key="1">
    <source>
        <dbReference type="Pfam" id="PF00501"/>
    </source>
</evidence>
<feature type="non-terminal residue" evidence="2">
    <location>
        <position position="1"/>
    </location>
</feature>
<accession>A0A5B1AEE2</accession>
<dbReference type="PANTHER" id="PTHR45527">
    <property type="entry name" value="NONRIBOSOMAL PEPTIDE SYNTHETASE"/>
    <property type="match status" value="1"/>
</dbReference>
<name>A0A5B1AEE2_MYCSI</name>
<dbReference type="Gene3D" id="3.40.50.12780">
    <property type="entry name" value="N-terminal domain of ligase-like"/>
    <property type="match status" value="1"/>
</dbReference>
<gene>
    <name evidence="2" type="ORF">F0Q45_27400</name>
</gene>
<feature type="domain" description="AMP-dependent synthetase/ligase" evidence="1">
    <location>
        <begin position="6"/>
        <end position="70"/>
    </location>
</feature>
<dbReference type="GO" id="GO:0005737">
    <property type="term" value="C:cytoplasm"/>
    <property type="evidence" value="ECO:0007669"/>
    <property type="project" value="TreeGrafter"/>
</dbReference>
<keyword evidence="3" id="KW-1185">Reference proteome</keyword>
<dbReference type="RefSeq" id="WP_149656752.1">
    <property type="nucleotide sequence ID" value="NZ_VTZN01000697.1"/>
</dbReference>
<dbReference type="EMBL" id="VTZN01000697">
    <property type="protein sequence ID" value="KAA1234617.1"/>
    <property type="molecule type" value="Genomic_DNA"/>
</dbReference>
<evidence type="ECO:0000313" key="3">
    <source>
        <dbReference type="Proteomes" id="UP000324701"/>
    </source>
</evidence>
<feature type="non-terminal residue" evidence="2">
    <location>
        <position position="70"/>
    </location>
</feature>
<dbReference type="InterPro" id="IPR000873">
    <property type="entry name" value="AMP-dep_synth/lig_dom"/>
</dbReference>
<dbReference type="InterPro" id="IPR042099">
    <property type="entry name" value="ANL_N_sf"/>
</dbReference>
<protein>
    <submittedName>
        <fullName evidence="2">AMP-binding protein</fullName>
    </submittedName>
</protein>
<dbReference type="PANTHER" id="PTHR45527:SF1">
    <property type="entry name" value="FATTY ACID SYNTHASE"/>
    <property type="match status" value="1"/>
</dbReference>
<dbReference type="Pfam" id="PF00501">
    <property type="entry name" value="AMP-binding"/>
    <property type="match status" value="1"/>
</dbReference>
<dbReference type="GO" id="GO:0031177">
    <property type="term" value="F:phosphopantetheine binding"/>
    <property type="evidence" value="ECO:0007669"/>
    <property type="project" value="TreeGrafter"/>
</dbReference>
<proteinExistence type="predicted"/>
<reference evidence="2 3" key="1">
    <citation type="submission" date="2019-09" db="EMBL/GenBank/DDBJ databases">
        <title>Report of infection by Mycobacterium simiae a patient suffering from pulmonary tuberculosis.</title>
        <authorList>
            <person name="Mohanty P.S."/>
            <person name="Bansal A.K."/>
            <person name="Singh H."/>
            <person name="Sharma S."/>
            <person name="Patil S.A."/>
            <person name="Upadhaya P."/>
            <person name="Singh P.K."/>
            <person name="Kumar D."/>
            <person name="Kumar S."/>
            <person name="Singh R.K."/>
            <person name="Chaudhary B."/>
        </authorList>
    </citation>
    <scope>NUCLEOTIDE SEQUENCE [LARGE SCALE GENOMIC DNA]</scope>
    <source>
        <strain evidence="2 3">JAL-560-SIM</strain>
    </source>
</reference>
<dbReference type="Proteomes" id="UP000324701">
    <property type="component" value="Unassembled WGS sequence"/>
</dbReference>
<dbReference type="SUPFAM" id="SSF56801">
    <property type="entry name" value="Acetyl-CoA synthetase-like"/>
    <property type="match status" value="1"/>
</dbReference>